<dbReference type="EMBL" id="JARRAG010000002">
    <property type="protein sequence ID" value="MDG3004401.1"/>
    <property type="molecule type" value="Genomic_DNA"/>
</dbReference>
<organism evidence="1 2">
    <name type="scientific">Paludisphaera mucosa</name>
    <dbReference type="NCBI Taxonomy" id="3030827"/>
    <lineage>
        <taxon>Bacteria</taxon>
        <taxon>Pseudomonadati</taxon>
        <taxon>Planctomycetota</taxon>
        <taxon>Planctomycetia</taxon>
        <taxon>Isosphaerales</taxon>
        <taxon>Isosphaeraceae</taxon>
        <taxon>Paludisphaera</taxon>
    </lineage>
</organism>
<protein>
    <submittedName>
        <fullName evidence="1">Uncharacterized protein</fullName>
    </submittedName>
</protein>
<dbReference type="RefSeq" id="WP_277860759.1">
    <property type="nucleotide sequence ID" value="NZ_JARRAG010000002.1"/>
</dbReference>
<accession>A0ABT6FA14</accession>
<gene>
    <name evidence="1" type="ORF">PZE19_11495</name>
</gene>
<comment type="caution">
    <text evidence="1">The sequence shown here is derived from an EMBL/GenBank/DDBJ whole genome shotgun (WGS) entry which is preliminary data.</text>
</comment>
<dbReference type="InterPro" id="IPR011010">
    <property type="entry name" value="DNA_brk_join_enz"/>
</dbReference>
<dbReference type="Proteomes" id="UP001216907">
    <property type="component" value="Unassembled WGS sequence"/>
</dbReference>
<name>A0ABT6FA14_9BACT</name>
<proteinExistence type="predicted"/>
<sequence>MLACLRHVEGNHVRDGRPTSEQDDNRQALRFLRRSFGATPAREFGPLALKAVRRAMIEAGRSRRLINKDVHRVRAMFKWTAGEELHPGASLRRPGRRRRP</sequence>
<evidence type="ECO:0000313" key="2">
    <source>
        <dbReference type="Proteomes" id="UP001216907"/>
    </source>
</evidence>
<keyword evidence="2" id="KW-1185">Reference proteome</keyword>
<dbReference type="SUPFAM" id="SSF56349">
    <property type="entry name" value="DNA breaking-rejoining enzymes"/>
    <property type="match status" value="1"/>
</dbReference>
<reference evidence="1 2" key="1">
    <citation type="submission" date="2023-03" db="EMBL/GenBank/DDBJ databases">
        <title>Paludisphaera mucosa sp. nov. a novel planctomycete from northern fen.</title>
        <authorList>
            <person name="Ivanova A."/>
        </authorList>
    </citation>
    <scope>NUCLEOTIDE SEQUENCE [LARGE SCALE GENOMIC DNA]</scope>
    <source>
        <strain evidence="1 2">Pla2</strain>
    </source>
</reference>
<evidence type="ECO:0000313" key="1">
    <source>
        <dbReference type="EMBL" id="MDG3004401.1"/>
    </source>
</evidence>